<feature type="non-terminal residue" evidence="1">
    <location>
        <position position="220"/>
    </location>
</feature>
<proteinExistence type="predicted"/>
<name>A0A0F8YLB0_9ZZZZ</name>
<dbReference type="AlphaFoldDB" id="A0A0F8YLB0"/>
<protein>
    <submittedName>
        <fullName evidence="1">Uncharacterized protein</fullName>
    </submittedName>
</protein>
<organism evidence="1">
    <name type="scientific">marine sediment metagenome</name>
    <dbReference type="NCBI Taxonomy" id="412755"/>
    <lineage>
        <taxon>unclassified sequences</taxon>
        <taxon>metagenomes</taxon>
        <taxon>ecological metagenomes</taxon>
    </lineage>
</organism>
<dbReference type="Pfam" id="PF13289">
    <property type="entry name" value="SIR2_2"/>
    <property type="match status" value="1"/>
</dbReference>
<reference evidence="1" key="1">
    <citation type="journal article" date="2015" name="Nature">
        <title>Complex archaea that bridge the gap between prokaryotes and eukaryotes.</title>
        <authorList>
            <person name="Spang A."/>
            <person name="Saw J.H."/>
            <person name="Jorgensen S.L."/>
            <person name="Zaremba-Niedzwiedzka K."/>
            <person name="Martijn J."/>
            <person name="Lind A.E."/>
            <person name="van Eijk R."/>
            <person name="Schleper C."/>
            <person name="Guy L."/>
            <person name="Ettema T.J."/>
        </authorList>
    </citation>
    <scope>NUCLEOTIDE SEQUENCE</scope>
</reference>
<evidence type="ECO:0000313" key="1">
    <source>
        <dbReference type="EMBL" id="KKK54934.1"/>
    </source>
</evidence>
<gene>
    <name evidence="1" type="ORF">LCGC14_3079650</name>
</gene>
<sequence>MQNTVLFGNGINRLSDDAVSWNDLLDKIKGVNKFENGNLPNTMVYERVFMEKHIPEHSQKADEVDIKNTIADAMKSQGSNEVFEKLVSLDINNYLTTNYDYAFEKALKINAQKLSTEDIYSLRRKREYNLNKNVKYLWSIHGEIEHPKSIMLGLDHYCGSVSKIESYVKGTYKHIVDGKNQSVEPMSTKLKKSSYCFTSWIDLFFSSNIHIIGLSLDYSE</sequence>
<accession>A0A0F8YLB0</accession>
<dbReference type="EMBL" id="LAZR01065741">
    <property type="protein sequence ID" value="KKK54934.1"/>
    <property type="molecule type" value="Genomic_DNA"/>
</dbReference>
<comment type="caution">
    <text evidence="1">The sequence shown here is derived from an EMBL/GenBank/DDBJ whole genome shotgun (WGS) entry which is preliminary data.</text>
</comment>